<dbReference type="RefSeq" id="WP_376886457.1">
    <property type="nucleotide sequence ID" value="NZ_JBHUHR010000032.1"/>
</dbReference>
<gene>
    <name evidence="1" type="ORF">ACFSKL_11870</name>
</gene>
<dbReference type="EMBL" id="JBHUHR010000032">
    <property type="protein sequence ID" value="MFD2035493.1"/>
    <property type="molecule type" value="Genomic_DNA"/>
</dbReference>
<protein>
    <submittedName>
        <fullName evidence="1">Uncharacterized protein</fullName>
    </submittedName>
</protein>
<evidence type="ECO:0000313" key="1">
    <source>
        <dbReference type="EMBL" id="MFD2035493.1"/>
    </source>
</evidence>
<proteinExistence type="predicted"/>
<accession>A0ABW4VL89</accession>
<evidence type="ECO:0000313" key="2">
    <source>
        <dbReference type="Proteomes" id="UP001597361"/>
    </source>
</evidence>
<reference evidence="2" key="1">
    <citation type="journal article" date="2019" name="Int. J. Syst. Evol. Microbiol.">
        <title>The Global Catalogue of Microorganisms (GCM) 10K type strain sequencing project: providing services to taxonomists for standard genome sequencing and annotation.</title>
        <authorList>
            <consortium name="The Broad Institute Genomics Platform"/>
            <consortium name="The Broad Institute Genome Sequencing Center for Infectious Disease"/>
            <person name="Wu L."/>
            <person name="Ma J."/>
        </authorList>
    </citation>
    <scope>NUCLEOTIDE SEQUENCE [LARGE SCALE GENOMIC DNA]</scope>
    <source>
        <strain evidence="2">CGMCC 1.15180</strain>
    </source>
</reference>
<comment type="caution">
    <text evidence="1">The sequence shown here is derived from an EMBL/GenBank/DDBJ whole genome shotgun (WGS) entry which is preliminary data.</text>
</comment>
<name>A0ABW4VL89_9BACT</name>
<keyword evidence="2" id="KW-1185">Reference proteome</keyword>
<dbReference type="Proteomes" id="UP001597361">
    <property type="component" value="Unassembled WGS sequence"/>
</dbReference>
<organism evidence="1 2">
    <name type="scientific">Belliella marina</name>
    <dbReference type="NCBI Taxonomy" id="1644146"/>
    <lineage>
        <taxon>Bacteria</taxon>
        <taxon>Pseudomonadati</taxon>
        <taxon>Bacteroidota</taxon>
        <taxon>Cytophagia</taxon>
        <taxon>Cytophagales</taxon>
        <taxon>Cyclobacteriaceae</taxon>
        <taxon>Belliella</taxon>
    </lineage>
</organism>
<sequence>MTRQLTFRLTSLTFVACQNIKKENHLTKLEAFIIDSDSLTSNSKTFDQIANQIQNTKPELKQDDLKLSSEDINGLLKEQLFRFFYDTTGNHKNQFRSIKKESDSERQAAKAFWKIIEFHACCIPDEEIVRLKNFENLDHFKNSALMTLLTKNIVI</sequence>